<keyword evidence="2" id="KW-1185">Reference proteome</keyword>
<proteinExistence type="predicted"/>
<organism evidence="1 2">
    <name type="scientific">Coemansia nantahalensis</name>
    <dbReference type="NCBI Taxonomy" id="2789366"/>
    <lineage>
        <taxon>Eukaryota</taxon>
        <taxon>Fungi</taxon>
        <taxon>Fungi incertae sedis</taxon>
        <taxon>Zoopagomycota</taxon>
        <taxon>Kickxellomycotina</taxon>
        <taxon>Kickxellomycetes</taxon>
        <taxon>Kickxellales</taxon>
        <taxon>Kickxellaceae</taxon>
        <taxon>Coemansia</taxon>
    </lineage>
</organism>
<comment type="caution">
    <text evidence="1">The sequence shown here is derived from an EMBL/GenBank/DDBJ whole genome shotgun (WGS) entry which is preliminary data.</text>
</comment>
<dbReference type="Proteomes" id="UP001140234">
    <property type="component" value="Unassembled WGS sequence"/>
</dbReference>
<keyword evidence="1" id="KW-0436">Ligase</keyword>
<protein>
    <submittedName>
        <fullName evidence="1">E3 SUMO-protein ligase pli1</fullName>
    </submittedName>
</protein>
<gene>
    <name evidence="1" type="primary">pli1</name>
    <name evidence="1" type="ORF">IWQ57_002139</name>
</gene>
<accession>A0ACC1K1L6</accession>
<reference evidence="1" key="1">
    <citation type="submission" date="2022-07" db="EMBL/GenBank/DDBJ databases">
        <title>Phylogenomic reconstructions and comparative analyses of Kickxellomycotina fungi.</title>
        <authorList>
            <person name="Reynolds N.K."/>
            <person name="Stajich J.E."/>
            <person name="Barry K."/>
            <person name="Grigoriev I.V."/>
            <person name="Crous P."/>
            <person name="Smith M.E."/>
        </authorList>
    </citation>
    <scope>NUCLEOTIDE SEQUENCE</scope>
    <source>
        <strain evidence="1">CBS 109366</strain>
    </source>
</reference>
<dbReference type="EMBL" id="JANBUJ010000510">
    <property type="protein sequence ID" value="KAJ2771598.1"/>
    <property type="molecule type" value="Genomic_DNA"/>
</dbReference>
<sequence length="635" mass="67465">VYEELLGYISMAARKRARPLMLYTSYSWRDRRSYPIPMEGPWVDYDATVSHGSPPHVRAGETIGVPGAVPGGLVNAEYLHSPAAAFAAAMAAAAASHGHGMPDLSKSVFQDCGMLVAESNITPPEYWGASPTRMFTQTIKFRLTSDQANKLAPRVADPENGRAGAYLFVGHFPPSSAGHFSTSRPIPVQNPHNIMVKVNGHHCLPQGGVAPGYPVDMMSVLSPAPDLENKVNVSYMSATPLVVAVVIARRHTPHSLVALIQDSNRASPDSVRQKLFGAAGGSDDDVISEGALVNLKCPLGQCRIRAPVRAANCHHPQCFDCETFLQLYHNRPTWKCPVCSAAIASWRELIADGYFEDILKGTTASDHQIYIEPNGDWRRKDAVDGPLGSPAGKRRSLGVETVETTDGVDISDSSNSPSAAQSKRRRTDFVDLTLDSDSDGAEDPFDFPPVTQDDIDMIAAIEAGLSSDAGSQPASQNAPEPGPGANARVPASRGLPAVATPPPRGRTGADPMAAPATGPTARHRDTTGVDAARRRTLGAGVRADVGSPTATRAIRPRPPHHQARKTTAPRRPRPRAVDTTTAQGPGGLPQPSTPLRPPIVGMSPSYTSFFLNGQLDGAQQYTDGASGPGGARPWM</sequence>
<feature type="non-terminal residue" evidence="1">
    <location>
        <position position="1"/>
    </location>
</feature>
<evidence type="ECO:0000313" key="1">
    <source>
        <dbReference type="EMBL" id="KAJ2771598.1"/>
    </source>
</evidence>
<name>A0ACC1K1L6_9FUNG</name>
<evidence type="ECO:0000313" key="2">
    <source>
        <dbReference type="Proteomes" id="UP001140234"/>
    </source>
</evidence>